<gene>
    <name evidence="2" type="ORF">A3770_02p12700</name>
</gene>
<feature type="region of interest" description="Disordered" evidence="1">
    <location>
        <begin position="123"/>
        <end position="144"/>
    </location>
</feature>
<feature type="compositionally biased region" description="Basic and acidic residues" evidence="1">
    <location>
        <begin position="84"/>
        <end position="94"/>
    </location>
</feature>
<proteinExistence type="predicted"/>
<sequence length="228" mass="27031">MKAKDKKMVKDLGDESPFKAKGYMVVKQWSFEDSKFKRVARPDIYKSSMNKSFYEVIVEERERKKKEKELLELEKAGDMMHLFSSKDENGDMSRPHTAMPSPSYMQPTGLNTKVWSKRPFSARCENPGHHTPRKPFFTKGSKTHTSKFMDKAEERIVYFHELDKESKVVQSRRFMLERVTGTNKNRTLSRPQFADTWRRHHYQSNRTRTKLRDILTIQGMEMKHQPSF</sequence>
<evidence type="ECO:0000313" key="3">
    <source>
        <dbReference type="Proteomes" id="UP000316726"/>
    </source>
</evidence>
<evidence type="ECO:0000256" key="1">
    <source>
        <dbReference type="SAM" id="MobiDB-lite"/>
    </source>
</evidence>
<accession>A0A5B8MHB9</accession>
<keyword evidence="3" id="KW-1185">Reference proteome</keyword>
<reference evidence="2 3" key="1">
    <citation type="submission" date="2018-07" db="EMBL/GenBank/DDBJ databases">
        <title>The complete nuclear genome of the prasinophyte Chloropicon primus (CCMP1205).</title>
        <authorList>
            <person name="Pombert J.-F."/>
            <person name="Otis C."/>
            <person name="Turmel M."/>
            <person name="Lemieux C."/>
        </authorList>
    </citation>
    <scope>NUCLEOTIDE SEQUENCE [LARGE SCALE GENOMIC DNA]</scope>
    <source>
        <strain evidence="2 3">CCMP1205</strain>
    </source>
</reference>
<name>A0A5B8MHB9_9CHLO</name>
<protein>
    <submittedName>
        <fullName evidence="2">Uncharacterized protein</fullName>
    </submittedName>
</protein>
<feature type="region of interest" description="Disordered" evidence="1">
    <location>
        <begin position="84"/>
        <end position="107"/>
    </location>
</feature>
<dbReference type="EMBL" id="CP031035">
    <property type="protein sequence ID" value="QDZ18752.1"/>
    <property type="molecule type" value="Genomic_DNA"/>
</dbReference>
<dbReference type="AlphaFoldDB" id="A0A5B8MHB9"/>
<dbReference type="Proteomes" id="UP000316726">
    <property type="component" value="Chromosome 2"/>
</dbReference>
<organism evidence="2 3">
    <name type="scientific">Chloropicon primus</name>
    <dbReference type="NCBI Taxonomy" id="1764295"/>
    <lineage>
        <taxon>Eukaryota</taxon>
        <taxon>Viridiplantae</taxon>
        <taxon>Chlorophyta</taxon>
        <taxon>Chloropicophyceae</taxon>
        <taxon>Chloropicales</taxon>
        <taxon>Chloropicaceae</taxon>
        <taxon>Chloropicon</taxon>
    </lineage>
</organism>
<evidence type="ECO:0000313" key="2">
    <source>
        <dbReference type="EMBL" id="QDZ18752.1"/>
    </source>
</evidence>